<dbReference type="AlphaFoldDB" id="A0A3R8TD02"/>
<reference evidence="1 2" key="1">
    <citation type="submission" date="2018-11" db="EMBL/GenBank/DDBJ databases">
        <title>Changes in penicillin susceptibility of Streptococcus suis isolates by amino acid alterations in the penicillin-binding protein.</title>
        <authorList>
            <person name="Niemann L."/>
            <person name="Eichhorn I."/>
        </authorList>
    </citation>
    <scope>NUCLEOTIDE SEQUENCE [LARGE SCALE GENOMIC DNA]</scope>
    <source>
        <strain evidence="1 2">IMT40738</strain>
    </source>
</reference>
<proteinExistence type="predicted"/>
<gene>
    <name evidence="1" type="ORF">EI220_04935</name>
</gene>
<comment type="caution">
    <text evidence="1">The sequence shown here is derived from an EMBL/GenBank/DDBJ whole genome shotgun (WGS) entry which is preliminary data.</text>
</comment>
<protein>
    <submittedName>
        <fullName evidence="1">Uncharacterized protein</fullName>
    </submittedName>
</protein>
<sequence>MIPITKFLLRISHFFQKVFEMLFSLNNVKIYKSKKGVGKNSTKIKRVRQQVFISSCFTPTPA</sequence>
<organism evidence="1 2">
    <name type="scientific">Streptococcus suis</name>
    <dbReference type="NCBI Taxonomy" id="1307"/>
    <lineage>
        <taxon>Bacteria</taxon>
        <taxon>Bacillati</taxon>
        <taxon>Bacillota</taxon>
        <taxon>Bacilli</taxon>
        <taxon>Lactobacillales</taxon>
        <taxon>Streptococcaceae</taxon>
        <taxon>Streptococcus</taxon>
    </lineage>
</organism>
<dbReference type="EMBL" id="RRZO01000021">
    <property type="protein sequence ID" value="RRN51428.1"/>
    <property type="molecule type" value="Genomic_DNA"/>
</dbReference>
<evidence type="ECO:0000313" key="1">
    <source>
        <dbReference type="EMBL" id="RRN51428.1"/>
    </source>
</evidence>
<dbReference type="Proteomes" id="UP000278566">
    <property type="component" value="Unassembled WGS sequence"/>
</dbReference>
<name>A0A3R8TD02_STRSU</name>
<accession>A0A3R8TD02</accession>
<evidence type="ECO:0000313" key="2">
    <source>
        <dbReference type="Proteomes" id="UP000278566"/>
    </source>
</evidence>